<dbReference type="AlphaFoldDB" id="A0A0D0AVR0"/>
<proteinExistence type="predicted"/>
<organism evidence="1 2">
    <name type="scientific">Suillus luteus UH-Slu-Lm8-n1</name>
    <dbReference type="NCBI Taxonomy" id="930992"/>
    <lineage>
        <taxon>Eukaryota</taxon>
        <taxon>Fungi</taxon>
        <taxon>Dikarya</taxon>
        <taxon>Basidiomycota</taxon>
        <taxon>Agaricomycotina</taxon>
        <taxon>Agaricomycetes</taxon>
        <taxon>Agaricomycetidae</taxon>
        <taxon>Boletales</taxon>
        <taxon>Suillineae</taxon>
        <taxon>Suillaceae</taxon>
        <taxon>Suillus</taxon>
    </lineage>
</organism>
<dbReference type="OrthoDB" id="2701692at2759"/>
<reference evidence="1 2" key="1">
    <citation type="submission" date="2014-04" db="EMBL/GenBank/DDBJ databases">
        <authorList>
            <consortium name="DOE Joint Genome Institute"/>
            <person name="Kuo A."/>
            <person name="Ruytinx J."/>
            <person name="Rineau F."/>
            <person name="Colpaert J."/>
            <person name="Kohler A."/>
            <person name="Nagy L.G."/>
            <person name="Floudas D."/>
            <person name="Copeland A."/>
            <person name="Barry K.W."/>
            <person name="Cichocki N."/>
            <person name="Veneault-Fourrey C."/>
            <person name="LaButti K."/>
            <person name="Lindquist E.A."/>
            <person name="Lipzen A."/>
            <person name="Lundell T."/>
            <person name="Morin E."/>
            <person name="Murat C."/>
            <person name="Sun H."/>
            <person name="Tunlid A."/>
            <person name="Henrissat B."/>
            <person name="Grigoriev I.V."/>
            <person name="Hibbett D.S."/>
            <person name="Martin F."/>
            <person name="Nordberg H.P."/>
            <person name="Cantor M.N."/>
            <person name="Hua S.X."/>
        </authorList>
    </citation>
    <scope>NUCLEOTIDE SEQUENCE [LARGE SCALE GENOMIC DNA]</scope>
    <source>
        <strain evidence="1 2">UH-Slu-Lm8-n1</strain>
    </source>
</reference>
<gene>
    <name evidence="1" type="ORF">CY34DRAFT_811733</name>
</gene>
<reference evidence="2" key="2">
    <citation type="submission" date="2015-01" db="EMBL/GenBank/DDBJ databases">
        <title>Evolutionary Origins and Diversification of the Mycorrhizal Mutualists.</title>
        <authorList>
            <consortium name="DOE Joint Genome Institute"/>
            <consortium name="Mycorrhizal Genomics Consortium"/>
            <person name="Kohler A."/>
            <person name="Kuo A."/>
            <person name="Nagy L.G."/>
            <person name="Floudas D."/>
            <person name="Copeland A."/>
            <person name="Barry K.W."/>
            <person name="Cichocki N."/>
            <person name="Veneault-Fourrey C."/>
            <person name="LaButti K."/>
            <person name="Lindquist E.A."/>
            <person name="Lipzen A."/>
            <person name="Lundell T."/>
            <person name="Morin E."/>
            <person name="Murat C."/>
            <person name="Riley R."/>
            <person name="Ohm R."/>
            <person name="Sun H."/>
            <person name="Tunlid A."/>
            <person name="Henrissat B."/>
            <person name="Grigoriev I.V."/>
            <person name="Hibbett D.S."/>
            <person name="Martin F."/>
        </authorList>
    </citation>
    <scope>NUCLEOTIDE SEQUENCE [LARGE SCALE GENOMIC DNA]</scope>
    <source>
        <strain evidence="2">UH-Slu-Lm8-n1</strain>
    </source>
</reference>
<feature type="non-terminal residue" evidence="1">
    <location>
        <position position="51"/>
    </location>
</feature>
<dbReference type="Proteomes" id="UP000054485">
    <property type="component" value="Unassembled WGS sequence"/>
</dbReference>
<accession>A0A0D0AVR0</accession>
<dbReference type="HOGENOM" id="CLU_3112240_0_0_1"/>
<evidence type="ECO:0000313" key="1">
    <source>
        <dbReference type="EMBL" id="KIK35963.1"/>
    </source>
</evidence>
<protein>
    <submittedName>
        <fullName evidence="1">Uncharacterized protein</fullName>
    </submittedName>
</protein>
<dbReference type="EMBL" id="KN835574">
    <property type="protein sequence ID" value="KIK35963.1"/>
    <property type="molecule type" value="Genomic_DNA"/>
</dbReference>
<evidence type="ECO:0000313" key="2">
    <source>
        <dbReference type="Proteomes" id="UP000054485"/>
    </source>
</evidence>
<keyword evidence="2" id="KW-1185">Reference proteome</keyword>
<dbReference type="InParanoid" id="A0A0D0AVR0"/>
<sequence length="51" mass="5395">MTPRHGSSFLDAIGLNWQEKGGCEAGPGLHNISLNQFSSSCSSLTWGGQMV</sequence>
<name>A0A0D0AVR0_9AGAM</name>